<evidence type="ECO:0000259" key="3">
    <source>
        <dbReference type="PROSITE" id="PS51186"/>
    </source>
</evidence>
<dbReference type="InterPro" id="IPR016181">
    <property type="entry name" value="Acyl_CoA_acyltransferase"/>
</dbReference>
<keyword evidence="1 4" id="KW-0808">Transferase</keyword>
<evidence type="ECO:0000256" key="2">
    <source>
        <dbReference type="ARBA" id="ARBA00023315"/>
    </source>
</evidence>
<dbReference type="Proteomes" id="UP000318521">
    <property type="component" value="Unassembled WGS sequence"/>
</dbReference>
<dbReference type="SUPFAM" id="SSF55729">
    <property type="entry name" value="Acyl-CoA N-acyltransferases (Nat)"/>
    <property type="match status" value="1"/>
</dbReference>
<evidence type="ECO:0000313" key="4">
    <source>
        <dbReference type="EMBL" id="TSB46018.1"/>
    </source>
</evidence>
<evidence type="ECO:0000313" key="5">
    <source>
        <dbReference type="Proteomes" id="UP000318521"/>
    </source>
</evidence>
<comment type="caution">
    <text evidence="4">The sequence shown here is derived from an EMBL/GenBank/DDBJ whole genome shotgun (WGS) entry which is preliminary data.</text>
</comment>
<dbReference type="Pfam" id="PF00583">
    <property type="entry name" value="Acetyltransf_1"/>
    <property type="match status" value="1"/>
</dbReference>
<dbReference type="PROSITE" id="PS51186">
    <property type="entry name" value="GNAT"/>
    <property type="match status" value="1"/>
</dbReference>
<dbReference type="GO" id="GO:0016747">
    <property type="term" value="F:acyltransferase activity, transferring groups other than amino-acyl groups"/>
    <property type="evidence" value="ECO:0007669"/>
    <property type="project" value="InterPro"/>
</dbReference>
<reference evidence="4 5" key="1">
    <citation type="submission" date="2019-07" db="EMBL/GenBank/DDBJ databases">
        <authorList>
            <person name="Park Y.J."/>
            <person name="Jeong S.E."/>
            <person name="Jung H.S."/>
        </authorList>
    </citation>
    <scope>NUCLEOTIDE SEQUENCE [LARGE SCALE GENOMIC DNA]</scope>
    <source>
        <strain evidence="5">P16(2019)</strain>
    </source>
</reference>
<dbReference type="Gene3D" id="3.40.630.30">
    <property type="match status" value="1"/>
</dbReference>
<dbReference type="CDD" id="cd04301">
    <property type="entry name" value="NAT_SF"/>
    <property type="match status" value="1"/>
</dbReference>
<gene>
    <name evidence="4" type="ORF">FN960_14045</name>
</gene>
<protein>
    <submittedName>
        <fullName evidence="4">GNAT family N-acetyltransferase</fullName>
    </submittedName>
</protein>
<feature type="domain" description="N-acetyltransferase" evidence="3">
    <location>
        <begin position="1"/>
        <end position="157"/>
    </location>
</feature>
<keyword evidence="2" id="KW-0012">Acyltransferase</keyword>
<dbReference type="PANTHER" id="PTHR43877">
    <property type="entry name" value="AMINOALKYLPHOSPHONATE N-ACETYLTRANSFERASE-RELATED-RELATED"/>
    <property type="match status" value="1"/>
</dbReference>
<evidence type="ECO:0000256" key="1">
    <source>
        <dbReference type="ARBA" id="ARBA00022679"/>
    </source>
</evidence>
<dbReference type="EMBL" id="VLXZ01000008">
    <property type="protein sequence ID" value="TSB46018.1"/>
    <property type="molecule type" value="Genomic_DNA"/>
</dbReference>
<dbReference type="AlphaFoldDB" id="A0A553ZX25"/>
<dbReference type="InterPro" id="IPR000182">
    <property type="entry name" value="GNAT_dom"/>
</dbReference>
<dbReference type="InterPro" id="IPR050832">
    <property type="entry name" value="Bact_Acetyltransf"/>
</dbReference>
<sequence>MMIRNAVKQDAAGIAKVHVDCWRTTYKGLMPDSLLDNLSYEQRQEQWENGIGTPQQILFVAEDENQEIVGFACGSKRESAKEPHAGDLMAIYVLEEHQGKGFGKELTAQIFNRLHELGCQTVYVEVLAENKSKFFYESLGAKLYQEEQMSIMGEDLDVLIYQWKSYDHLLL</sequence>
<organism evidence="4 5">
    <name type="scientific">Alkalicoccobacillus porphyridii</name>
    <dbReference type="NCBI Taxonomy" id="2597270"/>
    <lineage>
        <taxon>Bacteria</taxon>
        <taxon>Bacillati</taxon>
        <taxon>Bacillota</taxon>
        <taxon>Bacilli</taxon>
        <taxon>Bacillales</taxon>
        <taxon>Bacillaceae</taxon>
        <taxon>Alkalicoccobacillus</taxon>
    </lineage>
</organism>
<name>A0A553ZX25_9BACI</name>
<dbReference type="OrthoDB" id="5292888at2"/>
<keyword evidence="5" id="KW-1185">Reference proteome</keyword>
<accession>A0A553ZX25</accession>
<proteinExistence type="predicted"/>